<organism evidence="3 4">
    <name type="scientific">Flavimaribacter sediminis</name>
    <dbReference type="NCBI Taxonomy" id="2865987"/>
    <lineage>
        <taxon>Bacteria</taxon>
        <taxon>Pseudomonadati</taxon>
        <taxon>Pseudomonadota</taxon>
        <taxon>Alphaproteobacteria</taxon>
        <taxon>Hyphomicrobiales</taxon>
        <taxon>Rhizobiaceae</taxon>
        <taxon>Flavimaribacter</taxon>
    </lineage>
</organism>
<dbReference type="AlphaFoldDB" id="A0AAE3D1M5"/>
<dbReference type="Proteomes" id="UP001196509">
    <property type="component" value="Unassembled WGS sequence"/>
</dbReference>
<protein>
    <submittedName>
        <fullName evidence="3">Uncharacterized protein</fullName>
    </submittedName>
</protein>
<evidence type="ECO:0000313" key="4">
    <source>
        <dbReference type="Proteomes" id="UP001196509"/>
    </source>
</evidence>
<reference evidence="3" key="1">
    <citation type="submission" date="2021-08" db="EMBL/GenBank/DDBJ databases">
        <title>Hoeflea bacterium WL0058 sp. nov., isolated from the sediment.</title>
        <authorList>
            <person name="Wang L."/>
            <person name="Zhang D."/>
        </authorList>
    </citation>
    <scope>NUCLEOTIDE SEQUENCE</scope>
    <source>
        <strain evidence="3">WL0058</strain>
    </source>
</reference>
<keyword evidence="2" id="KW-1133">Transmembrane helix</keyword>
<gene>
    <name evidence="3" type="ORF">K1W69_17645</name>
</gene>
<sequence length="566" mass="61281">MVDFHSVIEKAVDGLNDNTPDLRAKVYDRARAAISRQLDNINPPLSDAVKQKQLAKLEDAIRDIEDQHNLDEAPSLEDELLADIVGARAEDMEGLEDYDVEPQSAPPPQQQPSPPPPQQPSPPHPQQRRGPPPPPPPPPQQPRQQRRQPVYEEPDYGPEDAYADDYEDGYEDDYGDGYKTGGYADDDYDDGMDEPMPPPPHRGARSDGFDDWAEDEPDWNDESQRSAGKSRKTGSSRGGSWISTVLILIILIAIGVAAYIYRGPIIDISQTIMALGGDGVVEDGDQKGQPEQAVERRTEDVPSETSRAAIDNAADSDKFTQRLLPDGREVDEGPARTASANLTEEGKSMAALTDYQAASAASANQQPAAATQSGADAPGVSQKMFLYEEIPGQQGTTGEEGTVLWSVVRESPGDALPPEPAIQAEVSVPSKGLNALITIKRNADQSLPASHLIEIVFALTESFNGSGIAQVQSPAMKQNEQDRGDTLISVPAKITDSFFMIALNDYVEAAELNVRLLEERNWIDIPIAYGNGQRAVMALEKGATGAQVFDQVVRAWKARASAGASQ</sequence>
<feature type="compositionally biased region" description="Pro residues" evidence="1">
    <location>
        <begin position="104"/>
        <end position="141"/>
    </location>
</feature>
<feature type="region of interest" description="Disordered" evidence="1">
    <location>
        <begin position="282"/>
        <end position="305"/>
    </location>
</feature>
<feature type="transmembrane region" description="Helical" evidence="2">
    <location>
        <begin position="239"/>
        <end position="261"/>
    </location>
</feature>
<keyword evidence="2" id="KW-0812">Transmembrane</keyword>
<feature type="region of interest" description="Disordered" evidence="1">
    <location>
        <begin position="322"/>
        <end position="345"/>
    </location>
</feature>
<accession>A0AAE3D1M5</accession>
<dbReference type="RefSeq" id="WP_220229739.1">
    <property type="nucleotide sequence ID" value="NZ_JAICBX010000003.1"/>
</dbReference>
<evidence type="ECO:0000256" key="1">
    <source>
        <dbReference type="SAM" id="MobiDB-lite"/>
    </source>
</evidence>
<keyword evidence="4" id="KW-1185">Reference proteome</keyword>
<keyword evidence="2" id="KW-0472">Membrane</keyword>
<feature type="compositionally biased region" description="Basic and acidic residues" evidence="1">
    <location>
        <begin position="322"/>
        <end position="334"/>
    </location>
</feature>
<feature type="compositionally biased region" description="Acidic residues" evidence="1">
    <location>
        <begin position="184"/>
        <end position="193"/>
    </location>
</feature>
<name>A0AAE3D1M5_9HYPH</name>
<proteinExistence type="predicted"/>
<evidence type="ECO:0000256" key="2">
    <source>
        <dbReference type="SAM" id="Phobius"/>
    </source>
</evidence>
<feature type="compositionally biased region" description="Acidic residues" evidence="1">
    <location>
        <begin position="152"/>
        <end position="175"/>
    </location>
</feature>
<feature type="compositionally biased region" description="Acidic residues" evidence="1">
    <location>
        <begin position="209"/>
        <end position="221"/>
    </location>
</feature>
<feature type="region of interest" description="Disordered" evidence="1">
    <location>
        <begin position="98"/>
        <end position="238"/>
    </location>
</feature>
<dbReference type="EMBL" id="JAICBX010000003">
    <property type="protein sequence ID" value="MBW8639024.1"/>
    <property type="molecule type" value="Genomic_DNA"/>
</dbReference>
<comment type="caution">
    <text evidence="3">The sequence shown here is derived from an EMBL/GenBank/DDBJ whole genome shotgun (WGS) entry which is preliminary data.</text>
</comment>
<feature type="compositionally biased region" description="Basic and acidic residues" evidence="1">
    <location>
        <begin position="284"/>
        <end position="300"/>
    </location>
</feature>
<evidence type="ECO:0000313" key="3">
    <source>
        <dbReference type="EMBL" id="MBW8639024.1"/>
    </source>
</evidence>